<dbReference type="SUPFAM" id="SSF117070">
    <property type="entry name" value="LEA14-like"/>
    <property type="match status" value="1"/>
</dbReference>
<evidence type="ECO:0000256" key="1">
    <source>
        <dbReference type="SAM" id="MobiDB-lite"/>
    </source>
</evidence>
<dbReference type="Pfam" id="PF03168">
    <property type="entry name" value="LEA_2"/>
    <property type="match status" value="1"/>
</dbReference>
<feature type="region of interest" description="Disordered" evidence="1">
    <location>
        <begin position="248"/>
        <end position="278"/>
    </location>
</feature>
<evidence type="ECO:0000259" key="3">
    <source>
        <dbReference type="Pfam" id="PF08308"/>
    </source>
</evidence>
<feature type="region of interest" description="Disordered" evidence="1">
    <location>
        <begin position="157"/>
        <end position="191"/>
    </location>
</feature>
<dbReference type="EMBL" id="DUIH01000011">
    <property type="protein sequence ID" value="HIH69644.1"/>
    <property type="molecule type" value="Genomic_DNA"/>
</dbReference>
<accession>A0A832RXJ6</accession>
<dbReference type="RefSeq" id="WP_042687467.1">
    <property type="nucleotide sequence ID" value="NZ_DUIH01000011.1"/>
</dbReference>
<dbReference type="PANTHER" id="PTHR36194">
    <property type="entry name" value="S-LAYER-LIKE PROTEIN"/>
    <property type="match status" value="1"/>
</dbReference>
<dbReference type="GO" id="GO:0030246">
    <property type="term" value="F:carbohydrate binding"/>
    <property type="evidence" value="ECO:0007669"/>
    <property type="project" value="InterPro"/>
</dbReference>
<feature type="compositionally biased region" description="Low complexity" evidence="1">
    <location>
        <begin position="163"/>
        <end position="179"/>
    </location>
</feature>
<feature type="domain" description="PEGA" evidence="3">
    <location>
        <begin position="185"/>
        <end position="252"/>
    </location>
</feature>
<dbReference type="Pfam" id="PF08308">
    <property type="entry name" value="PEGA"/>
    <property type="match status" value="1"/>
</dbReference>
<evidence type="ECO:0000313" key="4">
    <source>
        <dbReference type="EMBL" id="HIH69644.1"/>
    </source>
</evidence>
<sequence length="399" mass="42278">MKSWVACSIASLIVLAVLVSGCAETPQIEKPTVTVDSVSVKNVAPRALDLEVRVIVSNPNSIGAHLTKVVFDIYYLKNGEQKYLGHGELRDVDIRSQGDTTITVPITVDNSRAIAGLRELAKSGAVKIKVSGSAYLDLKATTLEIPFEKTKEVSLALTAPEQSPTTAATSPTATTTATPTPTPTGSIYVSSSPSGASIYIDGIYQGTTPKTISNLNAGMYTLRLSKDGYEEHTERVIVEAGRTATVSVSLSPIPTPTPTTTTTPTPTETATPTPTPAETTREKLFLQVSPSPAKVGQTVEITVSVDGEPVPDAYVGYVDVVNLTVGLTAAYLTESPEVAVSAIKSSGKIAGTTDANGKIEITFDKRGEYIIATWKPPETWRRPIIEYVPSATALTVRRL</sequence>
<dbReference type="Gene3D" id="2.60.40.1120">
    <property type="entry name" value="Carboxypeptidase-like, regulatory domain"/>
    <property type="match status" value="1"/>
</dbReference>
<protein>
    <submittedName>
        <fullName evidence="4">PEGA domain-containing protein</fullName>
    </submittedName>
</protein>
<dbReference type="InterPro" id="IPR013784">
    <property type="entry name" value="Carb-bd-like_fold"/>
</dbReference>
<evidence type="ECO:0000259" key="2">
    <source>
        <dbReference type="Pfam" id="PF03168"/>
    </source>
</evidence>
<dbReference type="InterPro" id="IPR013229">
    <property type="entry name" value="PEGA"/>
</dbReference>
<dbReference type="PROSITE" id="PS51257">
    <property type="entry name" value="PROKAR_LIPOPROTEIN"/>
    <property type="match status" value="1"/>
</dbReference>
<gene>
    <name evidence="4" type="ORF">HA299_03365</name>
</gene>
<comment type="caution">
    <text evidence="4">The sequence shown here is derived from an EMBL/GenBank/DDBJ whole genome shotgun (WGS) entry which is preliminary data.</text>
</comment>
<feature type="compositionally biased region" description="Low complexity" evidence="1">
    <location>
        <begin position="258"/>
        <end position="278"/>
    </location>
</feature>
<dbReference type="PANTHER" id="PTHR36194:SF1">
    <property type="entry name" value="S-LAYER-LIKE PROTEIN"/>
    <property type="match status" value="1"/>
</dbReference>
<dbReference type="SUPFAM" id="SSF49452">
    <property type="entry name" value="Starch-binding domain-like"/>
    <property type="match status" value="1"/>
</dbReference>
<evidence type="ECO:0000313" key="5">
    <source>
        <dbReference type="Proteomes" id="UP000600363"/>
    </source>
</evidence>
<feature type="domain" description="Late embryogenesis abundant protein LEA-2 subgroup" evidence="2">
    <location>
        <begin position="56"/>
        <end position="150"/>
    </location>
</feature>
<name>A0A832RXJ6_9EURY</name>
<proteinExistence type="predicted"/>
<dbReference type="AlphaFoldDB" id="A0A832RXJ6"/>
<dbReference type="Gene3D" id="2.60.40.1820">
    <property type="match status" value="1"/>
</dbReference>
<dbReference type="InterPro" id="IPR004864">
    <property type="entry name" value="LEA_2"/>
</dbReference>
<organism evidence="4 5">
    <name type="scientific">Methermicoccus shengliensis</name>
    <dbReference type="NCBI Taxonomy" id="660064"/>
    <lineage>
        <taxon>Archaea</taxon>
        <taxon>Methanobacteriati</taxon>
        <taxon>Methanobacteriota</taxon>
        <taxon>Stenosarchaea group</taxon>
        <taxon>Methanomicrobia</taxon>
        <taxon>Methanosarcinales</taxon>
        <taxon>Methermicoccaceae</taxon>
        <taxon>Methermicoccus</taxon>
    </lineage>
</organism>
<dbReference type="Proteomes" id="UP000600363">
    <property type="component" value="Unassembled WGS sequence"/>
</dbReference>
<reference evidence="4" key="1">
    <citation type="journal article" date="2020" name="bioRxiv">
        <title>A rank-normalized archaeal taxonomy based on genome phylogeny resolves widespread incomplete and uneven classifications.</title>
        <authorList>
            <person name="Rinke C."/>
            <person name="Chuvochina M."/>
            <person name="Mussig A.J."/>
            <person name="Chaumeil P.-A."/>
            <person name="Waite D.W."/>
            <person name="Whitman W.B."/>
            <person name="Parks D.H."/>
            <person name="Hugenholtz P."/>
        </authorList>
    </citation>
    <scope>NUCLEOTIDE SEQUENCE</scope>
    <source>
        <strain evidence="4">UBA12518</strain>
    </source>
</reference>